<dbReference type="InterPro" id="IPR002539">
    <property type="entry name" value="MaoC-like_dom"/>
</dbReference>
<dbReference type="PANTHER" id="PTHR43437:SF3">
    <property type="entry name" value="HYDROXYACYL-THIOESTER DEHYDRATASE TYPE 2, MITOCHONDRIAL"/>
    <property type="match status" value="1"/>
</dbReference>
<evidence type="ECO:0000313" key="3">
    <source>
        <dbReference type="Proteomes" id="UP001519271"/>
    </source>
</evidence>
<evidence type="ECO:0000259" key="1">
    <source>
        <dbReference type="Pfam" id="PF01575"/>
    </source>
</evidence>
<proteinExistence type="predicted"/>
<dbReference type="CDD" id="cd03449">
    <property type="entry name" value="R_hydratase"/>
    <property type="match status" value="1"/>
</dbReference>
<organism evidence="2 3">
    <name type="scientific">Youngiibacter multivorans</name>
    <dbReference type="NCBI Taxonomy" id="937251"/>
    <lineage>
        <taxon>Bacteria</taxon>
        <taxon>Bacillati</taxon>
        <taxon>Bacillota</taxon>
        <taxon>Clostridia</taxon>
        <taxon>Eubacteriales</taxon>
        <taxon>Clostridiaceae</taxon>
        <taxon>Youngiibacter</taxon>
    </lineage>
</organism>
<dbReference type="GO" id="GO:0016829">
    <property type="term" value="F:lyase activity"/>
    <property type="evidence" value="ECO:0007669"/>
    <property type="project" value="UniProtKB-KW"/>
</dbReference>
<comment type="caution">
    <text evidence="2">The sequence shown here is derived from an EMBL/GenBank/DDBJ whole genome shotgun (WGS) entry which is preliminary data.</text>
</comment>
<dbReference type="Pfam" id="PF01575">
    <property type="entry name" value="MaoC_dehydratas"/>
    <property type="match status" value="1"/>
</dbReference>
<keyword evidence="3" id="KW-1185">Reference proteome</keyword>
<dbReference type="RefSeq" id="WP_209458864.1">
    <property type="nucleotide sequence ID" value="NZ_JAGGKC010000007.1"/>
</dbReference>
<protein>
    <submittedName>
        <fullName evidence="2">3-hydroxybutyryl-CoA dehydratase</fullName>
        <ecNumber evidence="2">4.2.1.55</ecNumber>
    </submittedName>
</protein>
<keyword evidence="2" id="KW-0456">Lyase</keyword>
<reference evidence="2 3" key="1">
    <citation type="submission" date="2021-03" db="EMBL/GenBank/DDBJ databases">
        <title>Genomic Encyclopedia of Type Strains, Phase IV (KMG-IV): sequencing the most valuable type-strain genomes for metagenomic binning, comparative biology and taxonomic classification.</title>
        <authorList>
            <person name="Goeker M."/>
        </authorList>
    </citation>
    <scope>NUCLEOTIDE SEQUENCE [LARGE SCALE GENOMIC DNA]</scope>
    <source>
        <strain evidence="2 3">DSM 6139</strain>
    </source>
</reference>
<dbReference type="Proteomes" id="UP001519271">
    <property type="component" value="Unassembled WGS sequence"/>
</dbReference>
<dbReference type="PANTHER" id="PTHR43437">
    <property type="entry name" value="HYDROXYACYL-THIOESTER DEHYDRATASE TYPE 2, MITOCHONDRIAL-RELATED"/>
    <property type="match status" value="1"/>
</dbReference>
<dbReference type="EMBL" id="JAGGKC010000007">
    <property type="protein sequence ID" value="MBP1918635.1"/>
    <property type="molecule type" value="Genomic_DNA"/>
</dbReference>
<accession>A0ABS4G2Q7</accession>
<gene>
    <name evidence="2" type="ORF">J2Z34_001112</name>
</gene>
<evidence type="ECO:0000313" key="2">
    <source>
        <dbReference type="EMBL" id="MBP1918635.1"/>
    </source>
</evidence>
<feature type="domain" description="MaoC-like" evidence="1">
    <location>
        <begin position="15"/>
        <end position="116"/>
    </location>
</feature>
<dbReference type="EC" id="4.2.1.55" evidence="2"/>
<dbReference type="InterPro" id="IPR050965">
    <property type="entry name" value="UPF0336/Enoyl-CoA_hydratase"/>
</dbReference>
<dbReference type="SUPFAM" id="SSF54637">
    <property type="entry name" value="Thioesterase/thiol ester dehydrase-isomerase"/>
    <property type="match status" value="1"/>
</dbReference>
<name>A0ABS4G2Q7_9CLOT</name>
<dbReference type="Gene3D" id="3.10.129.10">
    <property type="entry name" value="Hotdog Thioesterase"/>
    <property type="match status" value="1"/>
</dbReference>
<dbReference type="InterPro" id="IPR029069">
    <property type="entry name" value="HotDog_dom_sf"/>
</dbReference>
<sequence length="138" mass="15069">MKGLTVNEIKIGDTASYQRTVTEADVAMFGGISGDLNPAHFNDEYAKDTMFKGRIVHGMLTASYFSTVLGTYLPGPGTIYLAQDLKFLKPVKFHDTIKAVVTATEINAEKNKVTFETVAYNQNGDVVVKGFATVMPPR</sequence>